<feature type="region of interest" description="Disordered" evidence="2">
    <location>
        <begin position="358"/>
        <end position="413"/>
    </location>
</feature>
<sequence length="501" mass="58166">MQENYEKKISIKMQSLEDLKEFKWSNLMKEWKREAPILYKVLRAIAVSFQYSQMKMQSLKPTIGSAGALLLKARNAKMSAVYHLCTLSLFLGRTRKRQLQSRPIAELLMAEDTLFLQQGHTTYEKDLSFFISEFSPPTWKRWTGIRDDLTFLLDELSNICLCALPSKMRPTEQLLGSLGFFAYRRNSPSDCNKALTLYGPEMPRGRERITVKLRQGQQTAENKNNISVASFSGLSLQLPYVLTLDSKLKMTGNSDRSNMEWTDDHDHSLCQEILALEPFKTKKGSIARGQIWEKIASSLNSLKIPTFKVNKRSMRERYTLLIEKLKKKLKEEKEASGIETDMSDVEKALEEILEMEADAENSLEVDKKKEDNARAGEKRNRAMESMRSTQKRKDGDEVEDVENAQPKQKVTRNSGGDTVAYLREKNDMVQKWKAEELKLQMQRLDVERRKQVESQKQHQELMQMMAQQVQQQQNQIQQFQQMFAAMQQQQSQIILRLLEKH</sequence>
<keyword evidence="1" id="KW-0175">Coiled coil</keyword>
<protein>
    <recommendedName>
        <fullName evidence="5">Myb/SANT-like DNA-binding domain-containing protein</fullName>
    </recommendedName>
</protein>
<evidence type="ECO:0000313" key="3">
    <source>
        <dbReference type="EMBL" id="PFX24886.1"/>
    </source>
</evidence>
<dbReference type="AlphaFoldDB" id="A0A2B4S673"/>
<dbReference type="PANTHER" id="PTHR33309:SF1">
    <property type="entry name" value="MYB_SANT-LIKE DNA-BINDING DOMAIN-CONTAINING PROTEIN"/>
    <property type="match status" value="1"/>
</dbReference>
<evidence type="ECO:0000256" key="2">
    <source>
        <dbReference type="SAM" id="MobiDB-lite"/>
    </source>
</evidence>
<accession>A0A2B4S673</accession>
<evidence type="ECO:0008006" key="5">
    <source>
        <dbReference type="Google" id="ProtNLM"/>
    </source>
</evidence>
<gene>
    <name evidence="3" type="ORF">AWC38_SpisGene10521</name>
</gene>
<evidence type="ECO:0000256" key="1">
    <source>
        <dbReference type="SAM" id="Coils"/>
    </source>
</evidence>
<evidence type="ECO:0000313" key="4">
    <source>
        <dbReference type="Proteomes" id="UP000225706"/>
    </source>
</evidence>
<dbReference type="EMBL" id="LSMT01000165">
    <property type="protein sequence ID" value="PFX24886.1"/>
    <property type="molecule type" value="Genomic_DNA"/>
</dbReference>
<comment type="caution">
    <text evidence="3">The sequence shown here is derived from an EMBL/GenBank/DDBJ whole genome shotgun (WGS) entry which is preliminary data.</text>
</comment>
<keyword evidence="4" id="KW-1185">Reference proteome</keyword>
<dbReference type="PANTHER" id="PTHR33309">
    <property type="entry name" value="KERATIN, ULTRA HIGH-SULFUR MATRIX PROTEIN-LIKE"/>
    <property type="match status" value="1"/>
</dbReference>
<feature type="compositionally biased region" description="Basic and acidic residues" evidence="2">
    <location>
        <begin position="364"/>
        <end position="384"/>
    </location>
</feature>
<name>A0A2B4S673_STYPI</name>
<organism evidence="3 4">
    <name type="scientific">Stylophora pistillata</name>
    <name type="common">Smooth cauliflower coral</name>
    <dbReference type="NCBI Taxonomy" id="50429"/>
    <lineage>
        <taxon>Eukaryota</taxon>
        <taxon>Metazoa</taxon>
        <taxon>Cnidaria</taxon>
        <taxon>Anthozoa</taxon>
        <taxon>Hexacorallia</taxon>
        <taxon>Scleractinia</taxon>
        <taxon>Astrocoeniina</taxon>
        <taxon>Pocilloporidae</taxon>
        <taxon>Stylophora</taxon>
    </lineage>
</organism>
<dbReference type="Proteomes" id="UP000225706">
    <property type="component" value="Unassembled WGS sequence"/>
</dbReference>
<dbReference type="OrthoDB" id="5982789at2759"/>
<reference evidence="4" key="1">
    <citation type="journal article" date="2017" name="bioRxiv">
        <title>Comparative analysis of the genomes of Stylophora pistillata and Acropora digitifera provides evidence for extensive differences between species of corals.</title>
        <authorList>
            <person name="Voolstra C.R."/>
            <person name="Li Y."/>
            <person name="Liew Y.J."/>
            <person name="Baumgarten S."/>
            <person name="Zoccola D."/>
            <person name="Flot J.-F."/>
            <person name="Tambutte S."/>
            <person name="Allemand D."/>
            <person name="Aranda M."/>
        </authorList>
    </citation>
    <scope>NUCLEOTIDE SEQUENCE [LARGE SCALE GENOMIC DNA]</scope>
</reference>
<proteinExistence type="predicted"/>
<feature type="coiled-coil region" evidence="1">
    <location>
        <begin position="434"/>
        <end position="489"/>
    </location>
</feature>